<dbReference type="Gene3D" id="2.60.200.30">
    <property type="entry name" value="Probable inorganic polyphosphate/atp-NAD kinase, domain 2"/>
    <property type="match status" value="1"/>
</dbReference>
<keyword evidence="7" id="KW-0520">NAD</keyword>
<dbReference type="GO" id="GO:0006741">
    <property type="term" value="P:NADP+ biosynthetic process"/>
    <property type="evidence" value="ECO:0007669"/>
    <property type="project" value="InterPro"/>
</dbReference>
<name>A0A9P6G3U4_9FUNG</name>
<organism evidence="9 10">
    <name type="scientific">Lunasporangiospora selenospora</name>
    <dbReference type="NCBI Taxonomy" id="979761"/>
    <lineage>
        <taxon>Eukaryota</taxon>
        <taxon>Fungi</taxon>
        <taxon>Fungi incertae sedis</taxon>
        <taxon>Mucoromycota</taxon>
        <taxon>Mortierellomycotina</taxon>
        <taxon>Mortierellomycetes</taxon>
        <taxon>Mortierellales</taxon>
        <taxon>Mortierellaceae</taxon>
        <taxon>Lunasporangiospora</taxon>
    </lineage>
</organism>
<dbReference type="EMBL" id="JAABOA010000040">
    <property type="protein sequence ID" value="KAF9586366.1"/>
    <property type="molecule type" value="Genomic_DNA"/>
</dbReference>
<keyword evidence="4 9" id="KW-0418">Kinase</keyword>
<evidence type="ECO:0000256" key="5">
    <source>
        <dbReference type="ARBA" id="ARBA00022840"/>
    </source>
</evidence>
<evidence type="ECO:0000313" key="9">
    <source>
        <dbReference type="EMBL" id="KAF9586366.1"/>
    </source>
</evidence>
<dbReference type="InterPro" id="IPR017437">
    <property type="entry name" value="ATP-NAD_kinase_PpnK-typ_C"/>
</dbReference>
<evidence type="ECO:0000256" key="7">
    <source>
        <dbReference type="ARBA" id="ARBA00023027"/>
    </source>
</evidence>
<evidence type="ECO:0000256" key="1">
    <source>
        <dbReference type="ARBA" id="ARBA00010995"/>
    </source>
</evidence>
<dbReference type="Pfam" id="PF01513">
    <property type="entry name" value="NAD_kinase"/>
    <property type="match status" value="1"/>
</dbReference>
<dbReference type="PANTHER" id="PTHR20275">
    <property type="entry name" value="NAD KINASE"/>
    <property type="match status" value="1"/>
</dbReference>
<dbReference type="Proteomes" id="UP000780801">
    <property type="component" value="Unassembled WGS sequence"/>
</dbReference>
<evidence type="ECO:0000256" key="6">
    <source>
        <dbReference type="ARBA" id="ARBA00022857"/>
    </source>
</evidence>
<comment type="caution">
    <text evidence="9">The sequence shown here is derived from an EMBL/GenBank/DDBJ whole genome shotgun (WGS) entry which is preliminary data.</text>
</comment>
<dbReference type="Gene3D" id="3.40.50.10330">
    <property type="entry name" value="Probable inorganic polyphosphate/atp-NAD kinase, domain 1"/>
    <property type="match status" value="1"/>
</dbReference>
<sequence length="466" mass="51468">MATSRIKSRCYCYYSKEGNTLSACKSFPSDKVDLQPDKVVHFAPFRPIPGSLFGSSRSAQEGSGDQESEITLNDSGSQTFSAGIGRGGGRGGKLRLTSELPTRTKMILDTPGIFPKDLGFNTEQEASREIRQSFGTTYGGNYKLQWDEGPRTVLIIKKPCDEKTDRALIDVATWIHKNYKHANVVVEPDVAEQFTEELPFVYVIPVEEYTRVTDLVVTLGGDGTILHTSSLFKSAVPPVISFSLGTLGFLLPYHIDNYQAALQKIFDSCNASLLLRMRLKCTLHGADGRRLQAKDGSGRINDLTVMNEVNLHRGRYPHLTSIGCYVDGHLITEAVADGLIVASPTGSTAYSLSAGGSIVHPSIQSLLMTPICPRSLSFRPVLLPPNATIQLKIGESSRRPAEVSLDGKETFFLDKNEFLQVCMSPFPMPCVNRVHASEDWIKDINYLLKWNQGFHNKHSMSHYISE</sequence>
<dbReference type="Pfam" id="PF20143">
    <property type="entry name" value="NAD_kinase_C"/>
    <property type="match status" value="1"/>
</dbReference>
<dbReference type="GO" id="GO:0019674">
    <property type="term" value="P:NAD+ metabolic process"/>
    <property type="evidence" value="ECO:0007669"/>
    <property type="project" value="InterPro"/>
</dbReference>
<evidence type="ECO:0000256" key="3">
    <source>
        <dbReference type="ARBA" id="ARBA00022741"/>
    </source>
</evidence>
<evidence type="ECO:0000256" key="8">
    <source>
        <dbReference type="SAM" id="MobiDB-lite"/>
    </source>
</evidence>
<protein>
    <submittedName>
        <fullName evidence="9">NADH kinase pos5</fullName>
    </submittedName>
</protein>
<dbReference type="InterPro" id="IPR002504">
    <property type="entry name" value="NADK"/>
</dbReference>
<evidence type="ECO:0000256" key="2">
    <source>
        <dbReference type="ARBA" id="ARBA00022679"/>
    </source>
</evidence>
<comment type="similarity">
    <text evidence="1">Belongs to the NAD kinase family.</text>
</comment>
<dbReference type="AlphaFoldDB" id="A0A9P6G3U4"/>
<keyword evidence="6" id="KW-0521">NADP</keyword>
<dbReference type="SUPFAM" id="SSF111331">
    <property type="entry name" value="NAD kinase/diacylglycerol kinase-like"/>
    <property type="match status" value="1"/>
</dbReference>
<keyword evidence="10" id="KW-1185">Reference proteome</keyword>
<evidence type="ECO:0000256" key="4">
    <source>
        <dbReference type="ARBA" id="ARBA00022777"/>
    </source>
</evidence>
<evidence type="ECO:0000313" key="10">
    <source>
        <dbReference type="Proteomes" id="UP000780801"/>
    </source>
</evidence>
<keyword evidence="3" id="KW-0547">Nucleotide-binding</keyword>
<dbReference type="InterPro" id="IPR017438">
    <property type="entry name" value="ATP-NAD_kinase_N"/>
</dbReference>
<feature type="compositionally biased region" description="Polar residues" evidence="8">
    <location>
        <begin position="53"/>
        <end position="81"/>
    </location>
</feature>
<dbReference type="HAMAP" id="MF_00361">
    <property type="entry name" value="NAD_kinase"/>
    <property type="match status" value="1"/>
</dbReference>
<gene>
    <name evidence="9" type="primary">POS5</name>
    <name evidence="9" type="ORF">BGW38_006282</name>
</gene>
<keyword evidence="2" id="KW-0808">Transferase</keyword>
<dbReference type="PANTHER" id="PTHR20275:SF26">
    <property type="entry name" value="NADH KINASE POS5, MITOCHONDRIAL"/>
    <property type="match status" value="1"/>
</dbReference>
<dbReference type="InterPro" id="IPR016064">
    <property type="entry name" value="NAD/diacylglycerol_kinase_sf"/>
</dbReference>
<feature type="region of interest" description="Disordered" evidence="8">
    <location>
        <begin position="52"/>
        <end position="93"/>
    </location>
</feature>
<reference evidence="9" key="1">
    <citation type="journal article" date="2020" name="Fungal Divers.">
        <title>Resolving the Mortierellaceae phylogeny through synthesis of multi-gene phylogenetics and phylogenomics.</title>
        <authorList>
            <person name="Vandepol N."/>
            <person name="Liber J."/>
            <person name="Desiro A."/>
            <person name="Na H."/>
            <person name="Kennedy M."/>
            <person name="Barry K."/>
            <person name="Grigoriev I.V."/>
            <person name="Miller A.N."/>
            <person name="O'Donnell K."/>
            <person name="Stajich J.E."/>
            <person name="Bonito G."/>
        </authorList>
    </citation>
    <scope>NUCLEOTIDE SEQUENCE</scope>
    <source>
        <strain evidence="9">KOD1015</strain>
    </source>
</reference>
<dbReference type="OrthoDB" id="24581at2759"/>
<dbReference type="GO" id="GO:0003951">
    <property type="term" value="F:NAD+ kinase activity"/>
    <property type="evidence" value="ECO:0007669"/>
    <property type="project" value="InterPro"/>
</dbReference>
<dbReference type="GO" id="GO:0005524">
    <property type="term" value="F:ATP binding"/>
    <property type="evidence" value="ECO:0007669"/>
    <property type="project" value="UniProtKB-KW"/>
</dbReference>
<dbReference type="FunFam" id="2.60.200.30:FF:000009">
    <property type="entry name" value="Poly(P)/ATP NAD kinase"/>
    <property type="match status" value="1"/>
</dbReference>
<keyword evidence="5" id="KW-0067">ATP-binding</keyword>
<accession>A0A9P6G3U4</accession>
<proteinExistence type="inferred from homology"/>